<dbReference type="InterPro" id="IPR051649">
    <property type="entry name" value="CUT_Homeobox"/>
</dbReference>
<feature type="compositionally biased region" description="Polar residues" evidence="11">
    <location>
        <begin position="685"/>
        <end position="700"/>
    </location>
</feature>
<dbReference type="FunFam" id="1.10.260.40:FF:000005">
    <property type="entry name" value="One cut domain family member"/>
    <property type="match status" value="1"/>
</dbReference>
<dbReference type="Pfam" id="PF00046">
    <property type="entry name" value="Homeodomain"/>
    <property type="match status" value="1"/>
</dbReference>
<evidence type="ECO:0000256" key="11">
    <source>
        <dbReference type="SAM" id="MobiDB-lite"/>
    </source>
</evidence>
<feature type="compositionally biased region" description="Basic and acidic residues" evidence="11">
    <location>
        <begin position="435"/>
        <end position="447"/>
    </location>
</feature>
<gene>
    <name evidence="14" type="ORF">HNAJ_LOCUS10981</name>
</gene>
<evidence type="ECO:0000256" key="10">
    <source>
        <dbReference type="RuleBase" id="RU361129"/>
    </source>
</evidence>
<dbReference type="InterPro" id="IPR003350">
    <property type="entry name" value="CUT_dom"/>
</dbReference>
<dbReference type="SMART" id="SM00389">
    <property type="entry name" value="HOX"/>
    <property type="match status" value="1"/>
</dbReference>
<dbReference type="PROSITE" id="PS51042">
    <property type="entry name" value="CUT"/>
    <property type="match status" value="1"/>
</dbReference>
<feature type="region of interest" description="Disordered" evidence="11">
    <location>
        <begin position="503"/>
        <end position="540"/>
    </location>
</feature>
<dbReference type="GO" id="GO:0000978">
    <property type="term" value="F:RNA polymerase II cis-regulatory region sequence-specific DNA binding"/>
    <property type="evidence" value="ECO:0007669"/>
    <property type="project" value="TreeGrafter"/>
</dbReference>
<feature type="compositionally biased region" description="Basic and acidic residues" evidence="11">
    <location>
        <begin position="503"/>
        <end position="514"/>
    </location>
</feature>
<dbReference type="OrthoDB" id="10068888at2759"/>
<evidence type="ECO:0000313" key="16">
    <source>
        <dbReference type="WBParaSite" id="HNAJ_0001098701-mRNA-1"/>
    </source>
</evidence>
<feature type="DNA-binding region" description="Homeobox" evidence="8">
    <location>
        <begin position="447"/>
        <end position="506"/>
    </location>
</feature>
<evidence type="ECO:0000259" key="12">
    <source>
        <dbReference type="PROSITE" id="PS50071"/>
    </source>
</evidence>
<dbReference type="Proteomes" id="UP000278807">
    <property type="component" value="Unassembled WGS sequence"/>
</dbReference>
<evidence type="ECO:0000256" key="2">
    <source>
        <dbReference type="ARBA" id="ARBA00008190"/>
    </source>
</evidence>
<evidence type="ECO:0000256" key="5">
    <source>
        <dbReference type="ARBA" id="ARBA00023155"/>
    </source>
</evidence>
<dbReference type="EMBL" id="UZAE01013317">
    <property type="protein sequence ID" value="VDO09246.1"/>
    <property type="molecule type" value="Genomic_DNA"/>
</dbReference>
<feature type="compositionally biased region" description="Polar residues" evidence="11">
    <location>
        <begin position="9"/>
        <end position="23"/>
    </location>
</feature>
<keyword evidence="15" id="KW-1185">Reference proteome</keyword>
<dbReference type="InterPro" id="IPR001356">
    <property type="entry name" value="HD"/>
</dbReference>
<organism evidence="16">
    <name type="scientific">Rodentolepis nana</name>
    <name type="common">Dwarf tapeworm</name>
    <name type="synonym">Hymenolepis nana</name>
    <dbReference type="NCBI Taxonomy" id="102285"/>
    <lineage>
        <taxon>Eukaryota</taxon>
        <taxon>Metazoa</taxon>
        <taxon>Spiralia</taxon>
        <taxon>Lophotrochozoa</taxon>
        <taxon>Platyhelminthes</taxon>
        <taxon>Cestoda</taxon>
        <taxon>Eucestoda</taxon>
        <taxon>Cyclophyllidea</taxon>
        <taxon>Hymenolepididae</taxon>
        <taxon>Rodentolepis</taxon>
    </lineage>
</organism>
<dbReference type="GO" id="GO:0005634">
    <property type="term" value="C:nucleus"/>
    <property type="evidence" value="ECO:0007669"/>
    <property type="project" value="UniProtKB-SubCell"/>
</dbReference>
<evidence type="ECO:0000256" key="3">
    <source>
        <dbReference type="ARBA" id="ARBA00023015"/>
    </source>
</evidence>
<dbReference type="Gene3D" id="1.10.10.60">
    <property type="entry name" value="Homeodomain-like"/>
    <property type="match status" value="1"/>
</dbReference>
<evidence type="ECO:0000256" key="6">
    <source>
        <dbReference type="ARBA" id="ARBA00023163"/>
    </source>
</evidence>
<evidence type="ECO:0000256" key="7">
    <source>
        <dbReference type="ARBA" id="ARBA00023242"/>
    </source>
</evidence>
<reference evidence="14 15" key="2">
    <citation type="submission" date="2018-11" db="EMBL/GenBank/DDBJ databases">
        <authorList>
            <consortium name="Pathogen Informatics"/>
        </authorList>
    </citation>
    <scope>NUCLEOTIDE SEQUENCE [LARGE SCALE GENOMIC DNA]</scope>
</reference>
<evidence type="ECO:0000313" key="14">
    <source>
        <dbReference type="EMBL" id="VDO09246.1"/>
    </source>
</evidence>
<dbReference type="WBParaSite" id="HNAJ_0001098701-mRNA-1">
    <property type="protein sequence ID" value="HNAJ_0001098701-mRNA-1"/>
    <property type="gene ID" value="HNAJ_0001098701"/>
</dbReference>
<dbReference type="SUPFAM" id="SSF47413">
    <property type="entry name" value="lambda repressor-like DNA-binding domains"/>
    <property type="match status" value="1"/>
</dbReference>
<name>A0A0R3TTF3_RODNA</name>
<feature type="region of interest" description="Disordered" evidence="11">
    <location>
        <begin position="313"/>
        <end position="346"/>
    </location>
</feature>
<dbReference type="PANTHER" id="PTHR14057:SF47">
    <property type="entry name" value="HOMEOBOX PROTEIN ONECUT"/>
    <property type="match status" value="1"/>
</dbReference>
<dbReference type="PANTHER" id="PTHR14057">
    <property type="entry name" value="TRANSCRIPTION FACTOR ONECUT"/>
    <property type="match status" value="1"/>
</dbReference>
<feature type="compositionally biased region" description="Low complexity" evidence="11">
    <location>
        <begin position="516"/>
        <end position="540"/>
    </location>
</feature>
<evidence type="ECO:0000313" key="15">
    <source>
        <dbReference type="Proteomes" id="UP000278807"/>
    </source>
</evidence>
<dbReference type="FunFam" id="1.10.10.60:FF:000054">
    <property type="entry name" value="One cut domain family member"/>
    <property type="match status" value="1"/>
</dbReference>
<keyword evidence="5 8" id="KW-0371">Homeobox</keyword>
<dbReference type="PROSITE" id="PS50071">
    <property type="entry name" value="HOMEOBOX_2"/>
    <property type="match status" value="1"/>
</dbReference>
<proteinExistence type="inferred from homology"/>
<evidence type="ECO:0000256" key="8">
    <source>
        <dbReference type="PROSITE-ProRule" id="PRU00108"/>
    </source>
</evidence>
<comment type="similarity">
    <text evidence="2 10">Belongs to the CUT homeobox family.</text>
</comment>
<dbReference type="InterPro" id="IPR010982">
    <property type="entry name" value="Lambda_DNA-bd_dom_sf"/>
</dbReference>
<keyword evidence="6 10" id="KW-0804">Transcription</keyword>
<reference evidence="16" key="1">
    <citation type="submission" date="2017-02" db="UniProtKB">
        <authorList>
            <consortium name="WormBaseParasite"/>
        </authorList>
    </citation>
    <scope>IDENTIFICATION</scope>
</reference>
<evidence type="ECO:0000256" key="1">
    <source>
        <dbReference type="ARBA" id="ARBA00004123"/>
    </source>
</evidence>
<accession>A0A0R3TTF3</accession>
<keyword evidence="4 8" id="KW-0238">DNA-binding</keyword>
<protein>
    <recommendedName>
        <fullName evidence="10">One cut domain family member</fullName>
    </recommendedName>
</protein>
<feature type="region of interest" description="Disordered" evidence="11">
    <location>
        <begin position="1"/>
        <end position="27"/>
    </location>
</feature>
<dbReference type="Pfam" id="PF02376">
    <property type="entry name" value="CUT"/>
    <property type="match status" value="1"/>
</dbReference>
<feature type="region of interest" description="Disordered" evidence="11">
    <location>
        <begin position="423"/>
        <end position="447"/>
    </location>
</feature>
<sequence>MDNRHLQNDHNNLISNGRNSLPVSSHKDNSLDSIFVTETRSNPTVIPTPMNVKLPSESLKIDPGLETQFSGLQTGPITLATLPNIAMNSNDKINVQVGELENIPILNAIDGRGVDLQPLGGNNQSIPGVQMVKLTFINCGDQQTILLTTPSGPLSGWDSANEGLTITIPENLLGPCELNLPALTAGNISQSQPPQIETDPQAISDKVNFGTLNPLPPITSVSDKLYAPKVPTSAPSMVESNQNYGLPELVPLLTTTANGDKIKLEKSASNTNVFQTNAADFFSNSVPITLNLPAESSVSLMDFNSAQELKITRPISPDDASPPSNNADNLSDADRDTASPGIDCPEINTRDLAQQISNELKRHSIPQAVFAQKILHRSQGTLSDLLRNPKPWSKLKSGRETFKRMYKWLHEPQHQRMAELKAATAESDIYPSKRKSTDIKPGEEKSMKRPRLVFTDIQRRTLHAIFKETKRPSKEMQVTIAQQLDLEVSTVANFFMNARRRSVDKWQDDSEIRPNDSPSPSQSMDASSASPAQPTQAPLASTSNLQNISVSSANSLDPLLASQVLQSDSLPDNPLSTNVDFNGSPAPSLTSDTVATSSLTIPGNDLPTQVIVTNSTSVDTTKTNTVPQLLTHSVQLLPGGQSAILINTPLDAGEVGNNGVRDESNPPSGTTCLISGIPVSLDSLFPTTSNPGSNIFQSDPPQDPPNPGLVLPSASTLIGHDRTTTPLRHIKAEGSQTHVAIPISPKK</sequence>
<evidence type="ECO:0000256" key="9">
    <source>
        <dbReference type="RuleBase" id="RU000682"/>
    </source>
</evidence>
<dbReference type="SMART" id="SM01109">
    <property type="entry name" value="CUT"/>
    <property type="match status" value="1"/>
</dbReference>
<dbReference type="Gene3D" id="1.10.260.40">
    <property type="entry name" value="lambda repressor-like DNA-binding domains"/>
    <property type="match status" value="1"/>
</dbReference>
<dbReference type="AlphaFoldDB" id="A0A0R3TTF3"/>
<keyword evidence="3 10" id="KW-0805">Transcription regulation</keyword>
<dbReference type="SUPFAM" id="SSF46689">
    <property type="entry name" value="Homeodomain-like"/>
    <property type="match status" value="1"/>
</dbReference>
<feature type="domain" description="Homeobox" evidence="12">
    <location>
        <begin position="445"/>
        <end position="505"/>
    </location>
</feature>
<dbReference type="InterPro" id="IPR009057">
    <property type="entry name" value="Homeodomain-like_sf"/>
</dbReference>
<feature type="region of interest" description="Disordered" evidence="11">
    <location>
        <begin position="685"/>
        <end position="708"/>
    </location>
</feature>
<feature type="region of interest" description="Disordered" evidence="11">
    <location>
        <begin position="571"/>
        <end position="590"/>
    </location>
</feature>
<evidence type="ECO:0000256" key="4">
    <source>
        <dbReference type="ARBA" id="ARBA00023125"/>
    </source>
</evidence>
<dbReference type="STRING" id="102285.A0A0R3TTF3"/>
<evidence type="ECO:0000259" key="13">
    <source>
        <dbReference type="PROSITE" id="PS51042"/>
    </source>
</evidence>
<dbReference type="GO" id="GO:0000981">
    <property type="term" value="F:DNA-binding transcription factor activity, RNA polymerase II-specific"/>
    <property type="evidence" value="ECO:0007669"/>
    <property type="project" value="TreeGrafter"/>
</dbReference>
<keyword evidence="7 8" id="KW-0539">Nucleus</keyword>
<feature type="domain" description="CUT" evidence="13">
    <location>
        <begin position="338"/>
        <end position="424"/>
    </location>
</feature>
<dbReference type="CDD" id="cd00086">
    <property type="entry name" value="homeodomain"/>
    <property type="match status" value="1"/>
</dbReference>
<comment type="subcellular location">
    <subcellularLocation>
        <location evidence="1 8 9">Nucleus</location>
    </subcellularLocation>
</comment>